<dbReference type="GO" id="GO:0005886">
    <property type="term" value="C:plasma membrane"/>
    <property type="evidence" value="ECO:0007669"/>
    <property type="project" value="TreeGrafter"/>
</dbReference>
<dbReference type="PANTHER" id="PTHR42795">
    <property type="entry name" value="ALANINE DEHYDROGENASE"/>
    <property type="match status" value="1"/>
</dbReference>
<dbReference type="Proteomes" id="UP000466681">
    <property type="component" value="Chromosome"/>
</dbReference>
<dbReference type="InterPro" id="IPR007886">
    <property type="entry name" value="AlaDH/PNT_N"/>
</dbReference>
<dbReference type="InterPro" id="IPR007698">
    <property type="entry name" value="AlaDH/PNT_NAD(H)-bd"/>
</dbReference>
<feature type="domain" description="Alanine dehydrogenase/pyridine nucleotide transhydrogenase N-terminal" evidence="3">
    <location>
        <begin position="2"/>
        <end position="125"/>
    </location>
</feature>
<keyword evidence="5" id="KW-1185">Reference proteome</keyword>
<dbReference type="CDD" id="cd12181">
    <property type="entry name" value="ceo_syn"/>
    <property type="match status" value="1"/>
</dbReference>
<gene>
    <name evidence="4" type="ORF">MMOR_55240</name>
</gene>
<dbReference type="KEGG" id="mmor:MMOR_55240"/>
<evidence type="ECO:0000313" key="5">
    <source>
        <dbReference type="Proteomes" id="UP000466681"/>
    </source>
</evidence>
<dbReference type="InterPro" id="IPR036291">
    <property type="entry name" value="NAD(P)-bd_dom_sf"/>
</dbReference>
<proteinExistence type="predicted"/>
<dbReference type="AlphaFoldDB" id="A0AAD1HFT9"/>
<reference evidence="4 5" key="1">
    <citation type="journal article" date="2019" name="Emerg. Microbes Infect.">
        <title>Comprehensive subspecies identification of 175 nontuberculous mycobacteria species based on 7547 genomic profiles.</title>
        <authorList>
            <person name="Matsumoto Y."/>
            <person name="Kinjo T."/>
            <person name="Motooka D."/>
            <person name="Nabeya D."/>
            <person name="Jung N."/>
            <person name="Uechi K."/>
            <person name="Horii T."/>
            <person name="Iida T."/>
            <person name="Fujita J."/>
            <person name="Nakamura S."/>
        </authorList>
    </citation>
    <scope>NUCLEOTIDE SEQUENCE [LARGE SCALE GENOMIC DNA]</scope>
    <source>
        <strain evidence="4 5">JCM 6375</strain>
    </source>
</reference>
<feature type="domain" description="Alanine dehydrogenase/pyridine nucleotide transhydrogenase NAD(H)-binding" evidence="2">
    <location>
        <begin position="131"/>
        <end position="290"/>
    </location>
</feature>
<dbReference type="GO" id="GO:0006524">
    <property type="term" value="P:alanine catabolic process"/>
    <property type="evidence" value="ECO:0007669"/>
    <property type="project" value="TreeGrafter"/>
</dbReference>
<sequence length="362" mass="39234">MPIHPAHFARIDHRIRERIFLEHGYGSDFGARDADLAELVGGIADREHLIATCDVILLPKVQAEDLAAFKAGQIVWGWPHCVQDPAMTQLAIDNRLTLVAFEAMNHWQSDGGFGLHVFHKNNELAGYCSVLHAMQSVGITGIYGRKLRAAVIGFGATARGAVTALNSHGVDDVRVLTNRDVAAVGSPIHSTQIIQMGPDPDAPERIWADTPDGVVPVADLLADNDIVVNCVLQDPDAPLVFVTGNDLATFTAGSLIVDVSCDVGMGFSWARPTSFTQPIIEVANGIHYYAVDHSPSYLWNSATWEISEALLPHLDALLAGPQAWDDTPTIARAIEIRDGVVLNPGILSFQRRDQTYPHAVQP</sequence>
<dbReference type="SUPFAM" id="SSF51735">
    <property type="entry name" value="NAD(P)-binding Rossmann-fold domains"/>
    <property type="match status" value="1"/>
</dbReference>
<accession>A0AAD1HFT9</accession>
<protein>
    <submittedName>
        <fullName evidence="4">Alanine dehydrogenase</fullName>
    </submittedName>
</protein>
<evidence type="ECO:0000313" key="4">
    <source>
        <dbReference type="EMBL" id="BBX04588.1"/>
    </source>
</evidence>
<keyword evidence="1" id="KW-0560">Oxidoreductase</keyword>
<dbReference type="GO" id="GO:0047126">
    <property type="term" value="F:N5-(carboxyethyl)ornithine synthase activity"/>
    <property type="evidence" value="ECO:0007669"/>
    <property type="project" value="InterPro"/>
</dbReference>
<evidence type="ECO:0000259" key="3">
    <source>
        <dbReference type="SMART" id="SM01003"/>
    </source>
</evidence>
<dbReference type="SMART" id="SM01003">
    <property type="entry name" value="AlaDh_PNT_N"/>
    <property type="match status" value="1"/>
</dbReference>
<dbReference type="GO" id="GO:0000286">
    <property type="term" value="F:alanine dehydrogenase activity"/>
    <property type="evidence" value="ECO:0007669"/>
    <property type="project" value="TreeGrafter"/>
</dbReference>
<dbReference type="InterPro" id="IPR046951">
    <property type="entry name" value="CEOS"/>
</dbReference>
<dbReference type="Pfam" id="PF01262">
    <property type="entry name" value="AlaDh_PNT_C"/>
    <property type="match status" value="1"/>
</dbReference>
<dbReference type="PANTHER" id="PTHR42795:SF1">
    <property type="entry name" value="ALANINE DEHYDROGENASE"/>
    <property type="match status" value="1"/>
</dbReference>
<dbReference type="EMBL" id="AP022560">
    <property type="protein sequence ID" value="BBX04588.1"/>
    <property type="molecule type" value="Genomic_DNA"/>
</dbReference>
<evidence type="ECO:0000256" key="1">
    <source>
        <dbReference type="ARBA" id="ARBA00023002"/>
    </source>
</evidence>
<dbReference type="SUPFAM" id="SSF52283">
    <property type="entry name" value="Formate/glycerate dehydrogenase catalytic domain-like"/>
    <property type="match status" value="1"/>
</dbReference>
<organism evidence="4 5">
    <name type="scientific">Mycolicibacterium moriokaense</name>
    <dbReference type="NCBI Taxonomy" id="39691"/>
    <lineage>
        <taxon>Bacteria</taxon>
        <taxon>Bacillati</taxon>
        <taxon>Actinomycetota</taxon>
        <taxon>Actinomycetes</taxon>
        <taxon>Mycobacteriales</taxon>
        <taxon>Mycobacteriaceae</taxon>
        <taxon>Mycolicibacterium</taxon>
    </lineage>
</organism>
<dbReference type="SMART" id="SM01002">
    <property type="entry name" value="AlaDh_PNT_C"/>
    <property type="match status" value="1"/>
</dbReference>
<name>A0AAD1HFT9_9MYCO</name>
<dbReference type="Gene3D" id="3.40.50.720">
    <property type="entry name" value="NAD(P)-binding Rossmann-like Domain"/>
    <property type="match status" value="2"/>
</dbReference>
<evidence type="ECO:0000259" key="2">
    <source>
        <dbReference type="SMART" id="SM01002"/>
    </source>
</evidence>